<accession>A0ABT2MYP3</accession>
<organism evidence="2 3">
    <name type="scientific">Laspinema palackyanum D2a</name>
    <dbReference type="NCBI Taxonomy" id="2953684"/>
    <lineage>
        <taxon>Bacteria</taxon>
        <taxon>Bacillati</taxon>
        <taxon>Cyanobacteriota</taxon>
        <taxon>Cyanophyceae</taxon>
        <taxon>Oscillatoriophycideae</taxon>
        <taxon>Oscillatoriales</taxon>
        <taxon>Laspinemataceae</taxon>
        <taxon>Laspinema</taxon>
        <taxon>Laspinema palackyanum</taxon>
    </lineage>
</organism>
<dbReference type="Gene3D" id="3.30.460.10">
    <property type="entry name" value="Beta Polymerase, domain 2"/>
    <property type="match status" value="1"/>
</dbReference>
<evidence type="ECO:0000313" key="3">
    <source>
        <dbReference type="Proteomes" id="UP001525890"/>
    </source>
</evidence>
<name>A0ABT2MYP3_9CYAN</name>
<sequence>MFDYSAARQYLQAKQQALQAHRLGLWQQARADSQTIITMIIDRYEPQRIIQWGSVLAPQHFSEASDIDLAIAGLDFRSFMNLVGEAEDLTDFPLDLIRWEDLHPSFQKIILMKGQVIYEQG</sequence>
<dbReference type="InterPro" id="IPR043519">
    <property type="entry name" value="NT_sf"/>
</dbReference>
<dbReference type="EMBL" id="JAMXFF010000033">
    <property type="protein sequence ID" value="MCT7968512.1"/>
    <property type="molecule type" value="Genomic_DNA"/>
</dbReference>
<dbReference type="RefSeq" id="WP_261264517.1">
    <property type="nucleotide sequence ID" value="NZ_JAMXFF010000033.1"/>
</dbReference>
<gene>
    <name evidence="2" type="ORF">NG799_19575</name>
</gene>
<reference evidence="2 3" key="1">
    <citation type="journal article" date="2022" name="Front. Microbiol.">
        <title>High genomic differentiation and limited gene flow indicate recent cryptic speciation within the genus Laspinema (cyanobacteria).</title>
        <authorList>
            <person name="Stanojkovic A."/>
            <person name="Skoupy S."/>
            <person name="Skaloud P."/>
            <person name="Dvorak P."/>
        </authorList>
    </citation>
    <scope>NUCLEOTIDE SEQUENCE [LARGE SCALE GENOMIC DNA]</scope>
    <source>
        <strain evidence="2 3">D2a</strain>
    </source>
</reference>
<keyword evidence="3" id="KW-1185">Reference proteome</keyword>
<evidence type="ECO:0000313" key="2">
    <source>
        <dbReference type="EMBL" id="MCT7968512.1"/>
    </source>
</evidence>
<dbReference type="Pfam" id="PF18765">
    <property type="entry name" value="Polbeta"/>
    <property type="match status" value="1"/>
</dbReference>
<evidence type="ECO:0000259" key="1">
    <source>
        <dbReference type="Pfam" id="PF18765"/>
    </source>
</evidence>
<feature type="domain" description="Polymerase beta nucleotidyltransferase" evidence="1">
    <location>
        <begin position="36"/>
        <end position="120"/>
    </location>
</feature>
<proteinExistence type="predicted"/>
<dbReference type="InterPro" id="IPR041633">
    <property type="entry name" value="Polbeta"/>
</dbReference>
<comment type="caution">
    <text evidence="2">The sequence shown here is derived from an EMBL/GenBank/DDBJ whole genome shotgun (WGS) entry which is preliminary data.</text>
</comment>
<dbReference type="Proteomes" id="UP001525890">
    <property type="component" value="Unassembled WGS sequence"/>
</dbReference>
<dbReference type="SUPFAM" id="SSF81301">
    <property type="entry name" value="Nucleotidyltransferase"/>
    <property type="match status" value="1"/>
</dbReference>
<protein>
    <submittedName>
        <fullName evidence="2">Nucleotidyltransferase domain-containing protein</fullName>
    </submittedName>
</protein>
<dbReference type="CDD" id="cd05403">
    <property type="entry name" value="NT_KNTase_like"/>
    <property type="match status" value="1"/>
</dbReference>